<protein>
    <submittedName>
        <fullName evidence="2">Uncharacterized protein</fullName>
    </submittedName>
</protein>
<reference evidence="2" key="2">
    <citation type="submission" date="2025-08" db="UniProtKB">
        <authorList>
            <consortium name="Ensembl"/>
        </authorList>
    </citation>
    <scope>IDENTIFICATION</scope>
</reference>
<dbReference type="Pfam" id="PF15429">
    <property type="entry name" value="DUF4628"/>
    <property type="match status" value="1"/>
</dbReference>
<feature type="compositionally biased region" description="Basic and acidic residues" evidence="1">
    <location>
        <begin position="177"/>
        <end position="192"/>
    </location>
</feature>
<feature type="compositionally biased region" description="Polar residues" evidence="1">
    <location>
        <begin position="15"/>
        <end position="37"/>
    </location>
</feature>
<name>A0A4W5NFD3_9TELE</name>
<reference evidence="3" key="1">
    <citation type="submission" date="2018-06" db="EMBL/GenBank/DDBJ databases">
        <title>Genome assembly of Danube salmon.</title>
        <authorList>
            <person name="Macqueen D.J."/>
            <person name="Gundappa M.K."/>
        </authorList>
    </citation>
    <scope>NUCLEOTIDE SEQUENCE [LARGE SCALE GENOMIC DNA]</scope>
</reference>
<dbReference type="GeneTree" id="ENSGT00940000164616"/>
<organism evidence="2 3">
    <name type="scientific">Hucho hucho</name>
    <name type="common">huchen</name>
    <dbReference type="NCBI Taxonomy" id="62062"/>
    <lineage>
        <taxon>Eukaryota</taxon>
        <taxon>Metazoa</taxon>
        <taxon>Chordata</taxon>
        <taxon>Craniata</taxon>
        <taxon>Vertebrata</taxon>
        <taxon>Euteleostomi</taxon>
        <taxon>Actinopterygii</taxon>
        <taxon>Neopterygii</taxon>
        <taxon>Teleostei</taxon>
        <taxon>Protacanthopterygii</taxon>
        <taxon>Salmoniformes</taxon>
        <taxon>Salmonidae</taxon>
        <taxon>Salmoninae</taxon>
        <taxon>Hucho</taxon>
    </lineage>
</organism>
<evidence type="ECO:0000313" key="2">
    <source>
        <dbReference type="Ensembl" id="ENSHHUP00000050566.1"/>
    </source>
</evidence>
<evidence type="ECO:0000256" key="1">
    <source>
        <dbReference type="SAM" id="MobiDB-lite"/>
    </source>
</evidence>
<dbReference type="Proteomes" id="UP000314982">
    <property type="component" value="Unassembled WGS sequence"/>
</dbReference>
<dbReference type="STRING" id="62062.ENSHHUP00000050566"/>
<feature type="compositionally biased region" description="Basic and acidic residues" evidence="1">
    <location>
        <begin position="244"/>
        <end position="262"/>
    </location>
</feature>
<dbReference type="AlphaFoldDB" id="A0A4W5NFD3"/>
<reference evidence="2" key="3">
    <citation type="submission" date="2025-09" db="UniProtKB">
        <authorList>
            <consortium name="Ensembl"/>
        </authorList>
    </citation>
    <scope>IDENTIFICATION</scope>
</reference>
<feature type="compositionally biased region" description="Polar residues" evidence="1">
    <location>
        <begin position="105"/>
        <end position="115"/>
    </location>
</feature>
<proteinExistence type="predicted"/>
<dbReference type="Ensembl" id="ENSHHUT00000052366.1">
    <property type="protein sequence ID" value="ENSHHUP00000050566.1"/>
    <property type="gene ID" value="ENSHHUG00000030506.1"/>
</dbReference>
<feature type="region of interest" description="Disordered" evidence="1">
    <location>
        <begin position="105"/>
        <end position="274"/>
    </location>
</feature>
<feature type="compositionally biased region" description="Polar residues" evidence="1">
    <location>
        <begin position="162"/>
        <end position="176"/>
    </location>
</feature>
<accession>A0A4W5NFD3</accession>
<keyword evidence="3" id="KW-1185">Reference proteome</keyword>
<sequence>MFENSNASRAPGQGLQASRLTQASARRSLVTANPTLGSSPAEAPSSTTTNGGQQRLKNALNLGKAVGAKVNDLLRRKEPSHIGDIGVTEVNKNVGAVWSNMEEMTQQTTANSHASLDSFPRLDPPPPGKKKRLPRTLKTTQDMMISSDPVVNTPPETPDHSLLSSPNKTSLVSNEKTPPKGEQDGENDRGRDTLTGLTGPLDSERKEEEVEMETNGSSKMDGVEGNETEERREREQIQLSVPDLIHKDHVVPPRSKTSEPRQKAPGADTRLASTPLKALYRISLSVSEDGLMENSSLCRRGSAVTDTEEPEQHPDLL</sequence>
<dbReference type="InterPro" id="IPR027851">
    <property type="entry name" value="DUF4628"/>
</dbReference>
<feature type="compositionally biased region" description="Low complexity" evidence="1">
    <location>
        <begin position="38"/>
        <end position="49"/>
    </location>
</feature>
<feature type="region of interest" description="Disordered" evidence="1">
    <location>
        <begin position="1"/>
        <end position="53"/>
    </location>
</feature>
<evidence type="ECO:0000313" key="3">
    <source>
        <dbReference type="Proteomes" id="UP000314982"/>
    </source>
</evidence>
<feature type="region of interest" description="Disordered" evidence="1">
    <location>
        <begin position="290"/>
        <end position="317"/>
    </location>
</feature>